<dbReference type="RefSeq" id="WP_123102158.1">
    <property type="nucleotide sequence ID" value="NZ_CP127527.1"/>
</dbReference>
<keyword evidence="4" id="KW-0175">Coiled coil</keyword>
<dbReference type="PANTHER" id="PTHR43140:SF1">
    <property type="entry name" value="TYPE I RESTRICTION ENZYME ECOKI SPECIFICITY SUBUNIT"/>
    <property type="match status" value="1"/>
</dbReference>
<evidence type="ECO:0000256" key="4">
    <source>
        <dbReference type="SAM" id="Coils"/>
    </source>
</evidence>
<feature type="domain" description="Type I restriction modification DNA specificity" evidence="6">
    <location>
        <begin position="345"/>
        <end position="448"/>
    </location>
</feature>
<evidence type="ECO:0000256" key="2">
    <source>
        <dbReference type="ARBA" id="ARBA00022747"/>
    </source>
</evidence>
<comment type="similarity">
    <text evidence="1">Belongs to the type-I restriction system S methylase family.</text>
</comment>
<name>A0A3M8RM56_9PROT</name>
<evidence type="ECO:0000256" key="1">
    <source>
        <dbReference type="ARBA" id="ARBA00010923"/>
    </source>
</evidence>
<feature type="domain" description="Type I restriction modification DNA specificity" evidence="6">
    <location>
        <begin position="37"/>
        <end position="218"/>
    </location>
</feature>
<keyword evidence="2" id="KW-0680">Restriction system</keyword>
<sequence>MYQDGNAPARLEASLEDVEAGRVTRHESVESLMQWLEGWPVYPIEEVADVNPRVDKSVVPDDLPVSFVPMPAVGAGDGSIQVKETRLAGEVKKGFTVFLEGDVLFAKITPCMENGKMAVVPKLVNGYGFGSTEFHVLRPKLGIDAKYLYYYVSSQIFRGEAERYMTGAVGQKRVSTTYLKQSTIPVAPLGQQKRIVAEIEKQFSRLDETVANLKRVKANLKRYKAAVLKAAVEGRLVETEAERAHREGRSYETGAQLLQRILETRRSQWQGKGKYKEPNPPDTTSLPELPEGWVWATVDLVCEWIVDCPHSTARFMPDGYPCIDTTWMTKEGLVIQRARYVDEVTYQERIARLAPKPGDIVFAREGTIGTAILVPERMRPCLGQRVMLLRPSIHFLGSLLRYTLHSEIVRSQYLAQALGSTVPHINVGDVKAFRIPVPPLAEQHRIVAEVDRRLSILGGTESQADVNLQRSERLRQVILAKAFSGYLVNQAIPREAITARVGKR</sequence>
<accession>A0A3M8RM56</accession>
<evidence type="ECO:0000256" key="5">
    <source>
        <dbReference type="SAM" id="MobiDB-lite"/>
    </source>
</evidence>
<evidence type="ECO:0000259" key="6">
    <source>
        <dbReference type="Pfam" id="PF01420"/>
    </source>
</evidence>
<feature type="region of interest" description="Disordered" evidence="5">
    <location>
        <begin position="269"/>
        <end position="288"/>
    </location>
</feature>
<dbReference type="EMBL" id="RIZI01000124">
    <property type="protein sequence ID" value="RNF68244.1"/>
    <property type="molecule type" value="Genomic_DNA"/>
</dbReference>
<feature type="coiled-coil region" evidence="4">
    <location>
        <begin position="196"/>
        <end position="226"/>
    </location>
</feature>
<dbReference type="InterPro" id="IPR000055">
    <property type="entry name" value="Restrct_endonuc_typeI_TRD"/>
</dbReference>
<keyword evidence="3" id="KW-0238">DNA-binding</keyword>
<organism evidence="7">
    <name type="scientific">Acidithiobacillus sulfuriphilus</name>
    <dbReference type="NCBI Taxonomy" id="1867749"/>
    <lineage>
        <taxon>Bacteria</taxon>
        <taxon>Pseudomonadati</taxon>
        <taxon>Pseudomonadota</taxon>
        <taxon>Acidithiobacillia</taxon>
        <taxon>Acidithiobacillales</taxon>
        <taxon>Acidithiobacillaceae</taxon>
        <taxon>Acidithiobacillus</taxon>
    </lineage>
</organism>
<evidence type="ECO:0000256" key="3">
    <source>
        <dbReference type="ARBA" id="ARBA00023125"/>
    </source>
</evidence>
<dbReference type="CDD" id="cd17260">
    <property type="entry name" value="RMtype1_S_EcoEI-TRD1-CR1_like"/>
    <property type="match status" value="1"/>
</dbReference>
<dbReference type="PANTHER" id="PTHR43140">
    <property type="entry name" value="TYPE-1 RESTRICTION ENZYME ECOKI SPECIFICITY PROTEIN"/>
    <property type="match status" value="1"/>
</dbReference>
<dbReference type="OrthoDB" id="5298944at2"/>
<dbReference type="InterPro" id="IPR044946">
    <property type="entry name" value="Restrct_endonuc_typeI_TRD_sf"/>
</dbReference>
<reference evidence="7" key="1">
    <citation type="submission" date="2018-10" db="EMBL/GenBank/DDBJ databases">
        <title>Acidithiobacillus sulfuriphilus sp. nov.: an extremely acidophilic sulfur-oxidizing chemolithotroph isolated from a neutral pH environment.</title>
        <authorList>
            <person name="Falagan C."/>
            <person name="Moya-Beltran A."/>
            <person name="Quatrini R."/>
            <person name="Johnson D.B."/>
        </authorList>
    </citation>
    <scope>NUCLEOTIDE SEQUENCE [LARGE SCALE GENOMIC DNA]</scope>
    <source>
        <strain evidence="7">CJ-2</strain>
    </source>
</reference>
<protein>
    <recommendedName>
        <fullName evidence="6">Type I restriction modification DNA specificity domain-containing protein</fullName>
    </recommendedName>
</protein>
<comment type="caution">
    <text evidence="7">The sequence shown here is derived from an EMBL/GenBank/DDBJ whole genome shotgun (WGS) entry which is preliminary data.</text>
</comment>
<dbReference type="InterPro" id="IPR051212">
    <property type="entry name" value="Type-I_RE_S_subunit"/>
</dbReference>
<dbReference type="Pfam" id="PF01420">
    <property type="entry name" value="Methylase_S"/>
    <property type="match status" value="2"/>
</dbReference>
<gene>
    <name evidence="7" type="ORF">EC580_03290</name>
</gene>
<dbReference type="GO" id="GO:0003677">
    <property type="term" value="F:DNA binding"/>
    <property type="evidence" value="ECO:0007669"/>
    <property type="project" value="UniProtKB-KW"/>
</dbReference>
<dbReference type="GO" id="GO:0009307">
    <property type="term" value="P:DNA restriction-modification system"/>
    <property type="evidence" value="ECO:0007669"/>
    <property type="project" value="UniProtKB-KW"/>
</dbReference>
<evidence type="ECO:0000313" key="7">
    <source>
        <dbReference type="EMBL" id="RNF68244.1"/>
    </source>
</evidence>
<proteinExistence type="inferred from homology"/>
<dbReference type="SUPFAM" id="SSF116734">
    <property type="entry name" value="DNA methylase specificity domain"/>
    <property type="match status" value="2"/>
</dbReference>
<dbReference type="AlphaFoldDB" id="A0A3M8RM56"/>
<dbReference type="Gene3D" id="3.90.220.20">
    <property type="entry name" value="DNA methylase specificity domains"/>
    <property type="match status" value="2"/>
</dbReference>